<gene>
    <name evidence="2" type="ORF">SAMN02745724_02520</name>
</gene>
<dbReference type="GO" id="GO:0016747">
    <property type="term" value="F:acyltransferase activity, transferring groups other than amino-acyl groups"/>
    <property type="evidence" value="ECO:0007669"/>
    <property type="project" value="InterPro"/>
</dbReference>
<dbReference type="PROSITE" id="PS51186">
    <property type="entry name" value="GNAT"/>
    <property type="match status" value="1"/>
</dbReference>
<dbReference type="Gene3D" id="3.40.630.30">
    <property type="match status" value="1"/>
</dbReference>
<dbReference type="OrthoDB" id="9797989at2"/>
<reference evidence="2 3" key="1">
    <citation type="submission" date="2016-10" db="EMBL/GenBank/DDBJ databases">
        <authorList>
            <person name="de Groot N.N."/>
        </authorList>
    </citation>
    <scope>NUCLEOTIDE SEQUENCE [LARGE SCALE GENOMIC DNA]</scope>
    <source>
        <strain evidence="2 3">DSM 6059</strain>
    </source>
</reference>
<dbReference type="PANTHER" id="PTHR39173:SF1">
    <property type="entry name" value="ACETYLTRANSFERASE"/>
    <property type="match status" value="1"/>
</dbReference>
<dbReference type="InterPro" id="IPR016181">
    <property type="entry name" value="Acyl_CoA_acyltransferase"/>
</dbReference>
<dbReference type="Proteomes" id="UP000198862">
    <property type="component" value="Unassembled WGS sequence"/>
</dbReference>
<dbReference type="RefSeq" id="WP_091984298.1">
    <property type="nucleotide sequence ID" value="NZ_FOLO01000018.1"/>
</dbReference>
<organism evidence="2 3">
    <name type="scientific">Pseudoalteromonas denitrificans DSM 6059</name>
    <dbReference type="NCBI Taxonomy" id="1123010"/>
    <lineage>
        <taxon>Bacteria</taxon>
        <taxon>Pseudomonadati</taxon>
        <taxon>Pseudomonadota</taxon>
        <taxon>Gammaproteobacteria</taxon>
        <taxon>Alteromonadales</taxon>
        <taxon>Pseudoalteromonadaceae</taxon>
        <taxon>Pseudoalteromonas</taxon>
    </lineage>
</organism>
<dbReference type="CDD" id="cd04301">
    <property type="entry name" value="NAT_SF"/>
    <property type="match status" value="1"/>
</dbReference>
<protein>
    <submittedName>
        <fullName evidence="2">Predicted acetyltransferase</fullName>
    </submittedName>
</protein>
<keyword evidence="3" id="KW-1185">Reference proteome</keyword>
<dbReference type="AlphaFoldDB" id="A0A1I1LYN7"/>
<keyword evidence="2" id="KW-0808">Transferase</keyword>
<proteinExistence type="predicted"/>
<sequence>MEMVLAQEKHLKSYEVFLSECFTKGIEKYGVALDDPKAYLAKVINQSKGKELPEGFPRTSTYFCIYNDEIIGAIRYRHGTNAYIENVIGHIGYETKPEARGRGVAKFMLSWLQQNILIGNAIITCEANNPASRKVIENCGAKYINQIFSREKNGDVIRFQLT</sequence>
<accession>A0A1I1LYN7</accession>
<dbReference type="Pfam" id="PF00583">
    <property type="entry name" value="Acetyltransf_1"/>
    <property type="match status" value="1"/>
</dbReference>
<feature type="domain" description="N-acetyltransferase" evidence="1">
    <location>
        <begin position="1"/>
        <end position="162"/>
    </location>
</feature>
<dbReference type="InterPro" id="IPR000182">
    <property type="entry name" value="GNAT_dom"/>
</dbReference>
<dbReference type="SUPFAM" id="SSF55729">
    <property type="entry name" value="Acyl-CoA N-acyltransferases (Nat)"/>
    <property type="match status" value="1"/>
</dbReference>
<dbReference type="PANTHER" id="PTHR39173">
    <property type="entry name" value="ACETYLTRANSFERASE"/>
    <property type="match status" value="1"/>
</dbReference>
<dbReference type="STRING" id="1123010.SAMN02745724_02520"/>
<evidence type="ECO:0000313" key="2">
    <source>
        <dbReference type="EMBL" id="SFC78095.1"/>
    </source>
</evidence>
<dbReference type="EMBL" id="FOLO01000018">
    <property type="protein sequence ID" value="SFC78095.1"/>
    <property type="molecule type" value="Genomic_DNA"/>
</dbReference>
<name>A0A1I1LYN7_9GAMM</name>
<evidence type="ECO:0000259" key="1">
    <source>
        <dbReference type="PROSITE" id="PS51186"/>
    </source>
</evidence>
<evidence type="ECO:0000313" key="3">
    <source>
        <dbReference type="Proteomes" id="UP000198862"/>
    </source>
</evidence>